<keyword evidence="1" id="KW-0472">Membrane</keyword>
<sequence length="210" mass="23481">MQPWWQKKITVGAGMVGSLLLILQSVLGTIVWPTYKISQFPLAMLTAKGTSYEYAFKTLQLVAGSLVLVTLIALIKYAVATEKVMFSRDLKLLAIVWLLWLLVQFLWPITLDVAITTTPVSMRDIVSGLLIIVMALALIQLGRSARKNNFESLRNALTLLGILYVLFNFLAYVVTVIGWPIYGFLDVIANDILAVAMGFLSWYFMRLAES</sequence>
<dbReference type="KEGG" id="wjo:FOL01_0826"/>
<evidence type="ECO:0000313" key="2">
    <source>
        <dbReference type="EMBL" id="APS41685.1"/>
    </source>
</evidence>
<dbReference type="AlphaFoldDB" id="A0A1L6RAX2"/>
<organism evidence="2 3">
    <name type="scientific">Weissella jogaejeotgali</name>
    <dbReference type="NCBI Taxonomy" id="1631871"/>
    <lineage>
        <taxon>Bacteria</taxon>
        <taxon>Bacillati</taxon>
        <taxon>Bacillota</taxon>
        <taxon>Bacilli</taxon>
        <taxon>Lactobacillales</taxon>
        <taxon>Lactobacillaceae</taxon>
        <taxon>Weissella</taxon>
    </lineage>
</organism>
<feature type="transmembrane region" description="Helical" evidence="1">
    <location>
        <begin position="125"/>
        <end position="145"/>
    </location>
</feature>
<gene>
    <name evidence="2" type="ORF">FOL01_0826</name>
</gene>
<keyword evidence="3" id="KW-1185">Reference proteome</keyword>
<feature type="transmembrane region" description="Helical" evidence="1">
    <location>
        <begin position="55"/>
        <end position="78"/>
    </location>
</feature>
<protein>
    <submittedName>
        <fullName evidence="2">Uncharacterized protein</fullName>
    </submittedName>
</protein>
<keyword evidence="1" id="KW-0812">Transmembrane</keyword>
<dbReference type="EMBL" id="CP014332">
    <property type="protein sequence ID" value="APS41685.1"/>
    <property type="molecule type" value="Genomic_DNA"/>
</dbReference>
<feature type="transmembrane region" description="Helical" evidence="1">
    <location>
        <begin position="90"/>
        <end position="110"/>
    </location>
</feature>
<feature type="transmembrane region" description="Helical" evidence="1">
    <location>
        <begin position="12"/>
        <end position="35"/>
    </location>
</feature>
<proteinExistence type="predicted"/>
<dbReference type="Proteomes" id="UP000185473">
    <property type="component" value="Chromosome"/>
</dbReference>
<feature type="transmembrane region" description="Helical" evidence="1">
    <location>
        <begin position="157"/>
        <end position="181"/>
    </location>
</feature>
<feature type="transmembrane region" description="Helical" evidence="1">
    <location>
        <begin position="187"/>
        <end position="205"/>
    </location>
</feature>
<name>A0A1L6RAX2_9LACO</name>
<reference evidence="2 3" key="1">
    <citation type="submission" date="2016-02" db="EMBL/GenBank/DDBJ databases">
        <title>Complete Genome Sequence of Weissella jogaejeotgali FOL01.</title>
        <authorList>
            <person name="Lee J.-H."/>
            <person name="Ku H.-J."/>
        </authorList>
    </citation>
    <scope>NUCLEOTIDE SEQUENCE [LARGE SCALE GENOMIC DNA]</scope>
    <source>
        <strain evidence="2 3">FOL01</strain>
    </source>
</reference>
<dbReference type="RefSeq" id="WP_075269519.1">
    <property type="nucleotide sequence ID" value="NZ_CP014332.1"/>
</dbReference>
<evidence type="ECO:0000256" key="1">
    <source>
        <dbReference type="SAM" id="Phobius"/>
    </source>
</evidence>
<keyword evidence="1" id="KW-1133">Transmembrane helix</keyword>
<evidence type="ECO:0000313" key="3">
    <source>
        <dbReference type="Proteomes" id="UP000185473"/>
    </source>
</evidence>
<dbReference type="OrthoDB" id="2149101at2"/>
<accession>A0A1L6RAX2</accession>